<keyword evidence="8" id="KW-0812">Transmembrane</keyword>
<dbReference type="EMBL" id="JANPWB010000007">
    <property type="protein sequence ID" value="KAJ1173650.1"/>
    <property type="molecule type" value="Genomic_DNA"/>
</dbReference>
<comment type="similarity">
    <text evidence="3">Belongs to the glycosyltransferase 31 family.</text>
</comment>
<dbReference type="GO" id="GO:0046872">
    <property type="term" value="F:metal ion binding"/>
    <property type="evidence" value="ECO:0007669"/>
    <property type="project" value="UniProtKB-KW"/>
</dbReference>
<evidence type="ECO:0000256" key="7">
    <source>
        <dbReference type="ARBA" id="ARBA00022679"/>
    </source>
</evidence>
<proteinExistence type="inferred from homology"/>
<keyword evidence="15" id="KW-0325">Glycoprotein</keyword>
<reference evidence="21" key="1">
    <citation type="journal article" date="2022" name="bioRxiv">
        <title>Sequencing and chromosome-scale assembly of the giantPleurodeles waltlgenome.</title>
        <authorList>
            <person name="Brown T."/>
            <person name="Elewa A."/>
            <person name="Iarovenko S."/>
            <person name="Subramanian E."/>
            <person name="Araus A.J."/>
            <person name="Petzold A."/>
            <person name="Susuki M."/>
            <person name="Suzuki K.-i.T."/>
            <person name="Hayashi T."/>
            <person name="Toyoda A."/>
            <person name="Oliveira C."/>
            <person name="Osipova E."/>
            <person name="Leigh N.D."/>
            <person name="Simon A."/>
            <person name="Yun M.H."/>
        </authorList>
    </citation>
    <scope>NUCLEOTIDE SEQUENCE</scope>
    <source>
        <strain evidence="21">20211129_DDA</strain>
        <tissue evidence="21">Liver</tissue>
    </source>
</reference>
<evidence type="ECO:0000313" key="22">
    <source>
        <dbReference type="Proteomes" id="UP001066276"/>
    </source>
</evidence>
<evidence type="ECO:0000256" key="4">
    <source>
        <dbReference type="ARBA" id="ARBA00012197"/>
    </source>
</evidence>
<evidence type="ECO:0000256" key="14">
    <source>
        <dbReference type="ARBA" id="ARBA00023157"/>
    </source>
</evidence>
<keyword evidence="6" id="KW-0328">Glycosyltransferase</keyword>
<dbReference type="Proteomes" id="UP001066276">
    <property type="component" value="Chromosome 4_1"/>
</dbReference>
<dbReference type="Pfam" id="PF02434">
    <property type="entry name" value="Fringe"/>
    <property type="match status" value="1"/>
</dbReference>
<keyword evidence="9" id="KW-0479">Metal-binding</keyword>
<dbReference type="PANTHER" id="PTHR10811">
    <property type="entry name" value="FRINGE-RELATED"/>
    <property type="match status" value="1"/>
</dbReference>
<evidence type="ECO:0000256" key="8">
    <source>
        <dbReference type="ARBA" id="ARBA00022692"/>
    </source>
</evidence>
<keyword evidence="12" id="KW-0333">Golgi apparatus</keyword>
<evidence type="ECO:0000256" key="12">
    <source>
        <dbReference type="ARBA" id="ARBA00023034"/>
    </source>
</evidence>
<protein>
    <recommendedName>
        <fullName evidence="17">O-fucosylpeptide 3-beta-N-acetylglucosaminyltransferase</fullName>
        <ecNumber evidence="4">2.4.1.222</ecNumber>
    </recommendedName>
    <alternativeName>
        <fullName evidence="17">O-fucosylpeptide 3-beta-N-acetylglucosaminyltransferase</fullName>
    </alternativeName>
</protein>
<keyword evidence="13" id="KW-0472">Membrane</keyword>
<dbReference type="AlphaFoldDB" id="A0AAV7TAJ2"/>
<evidence type="ECO:0000256" key="18">
    <source>
        <dbReference type="ARBA" id="ARBA00047713"/>
    </source>
</evidence>
<dbReference type="GO" id="GO:0000139">
    <property type="term" value="C:Golgi membrane"/>
    <property type="evidence" value="ECO:0007669"/>
    <property type="project" value="UniProtKB-SubCell"/>
</dbReference>
<sequence length="300" mass="33835">MLVCKRLSGGHHHLLAHTLGAQRASPQGVTLQDLFLAIKTTQRFHRSRMDLLLHTWMSRAGEQTYVFTDEEDGDLRKQLGPRLVVTNCSDQHSHQALSCKMAAEFDAFLASGKSWFCHLDDDNYLNLGALLQLLASYSSEHSLYIGKPSLNRPIQAAEPVANNKTTPVFFWFATGGAGFCITRKLAGRMAPWGSGHQFMELSEKIHLPDDCTMGYIIGRKLGVRLQRSHLFHSHLEDLQRIPTSQLAKQITLSYGVFQKKQNVVKIPGPFSEQEDPSRFRCLHCLLYPDTSWCLPQVAYP</sequence>
<keyword evidence="5" id="KW-0217">Developmental protein</keyword>
<keyword evidence="10" id="KW-0735">Signal-anchor</keyword>
<evidence type="ECO:0000256" key="16">
    <source>
        <dbReference type="ARBA" id="ARBA00023211"/>
    </source>
</evidence>
<evidence type="ECO:0000313" key="21">
    <source>
        <dbReference type="EMBL" id="KAJ1173650.1"/>
    </source>
</evidence>
<evidence type="ECO:0000256" key="6">
    <source>
        <dbReference type="ARBA" id="ARBA00022676"/>
    </source>
</evidence>
<accession>A0AAV7TAJ2</accession>
<evidence type="ECO:0000256" key="10">
    <source>
        <dbReference type="ARBA" id="ARBA00022968"/>
    </source>
</evidence>
<evidence type="ECO:0000256" key="1">
    <source>
        <dbReference type="ARBA" id="ARBA00001936"/>
    </source>
</evidence>
<evidence type="ECO:0000256" key="2">
    <source>
        <dbReference type="ARBA" id="ARBA00004323"/>
    </source>
</evidence>
<comment type="cofactor">
    <cofactor evidence="1">
        <name>Mn(2+)</name>
        <dbReference type="ChEBI" id="CHEBI:29035"/>
    </cofactor>
</comment>
<gene>
    <name evidence="21" type="ORF">NDU88_005476</name>
</gene>
<evidence type="ECO:0000256" key="13">
    <source>
        <dbReference type="ARBA" id="ARBA00023136"/>
    </source>
</evidence>
<comment type="catalytic activity">
    <reaction evidence="19">
        <text>3-O-(alpha-L-fucosyl)-L-threonyl-[EGF-like domain protein] + UDP-N-acetyl-alpha-D-glucosamine = 3-O-(N-acetyl-beta-D-glucosaminyl-(1-&gt;3)-alpha-L-fucosyl)-L-threonyl-[EGF-like domain protein] + UDP + H(+)</text>
        <dbReference type="Rhea" id="RHEA:70531"/>
        <dbReference type="Rhea" id="RHEA-COMP:17922"/>
        <dbReference type="Rhea" id="RHEA-COMP:17923"/>
        <dbReference type="ChEBI" id="CHEBI:15378"/>
        <dbReference type="ChEBI" id="CHEBI:57705"/>
        <dbReference type="ChEBI" id="CHEBI:58223"/>
        <dbReference type="ChEBI" id="CHEBI:189631"/>
        <dbReference type="ChEBI" id="CHEBI:189634"/>
        <dbReference type="EC" id="2.4.1.222"/>
    </reaction>
</comment>
<comment type="subcellular location">
    <subcellularLocation>
        <location evidence="2">Golgi apparatus membrane</location>
        <topology evidence="2">Single-pass type II membrane protein</topology>
    </subcellularLocation>
</comment>
<name>A0AAV7TAJ2_PLEWA</name>
<keyword evidence="22" id="KW-1185">Reference proteome</keyword>
<keyword evidence="14" id="KW-1015">Disulfide bond</keyword>
<dbReference type="GO" id="GO:0033829">
    <property type="term" value="F:O-fucosylpeptide 3-beta-N-acetylglucosaminyltransferase activity"/>
    <property type="evidence" value="ECO:0007669"/>
    <property type="project" value="UniProtKB-EC"/>
</dbReference>
<comment type="catalytic activity">
    <reaction evidence="18">
        <text>3-O-(alpha-L-fucosyl)-L-seryl-[EGF-like domain protein] + UDP-N-acetyl-alpha-D-glucosamine = 3-O-(N-acetyl-beta-D-glucosaminyl-(1-&gt;3)-alpha-L-fucosyl)-L-seryl-[EGF-like domain protein] + UDP + H(+)</text>
        <dbReference type="Rhea" id="RHEA:70511"/>
        <dbReference type="Rhea" id="RHEA-COMP:17919"/>
        <dbReference type="Rhea" id="RHEA-COMP:17920"/>
        <dbReference type="ChEBI" id="CHEBI:15378"/>
        <dbReference type="ChEBI" id="CHEBI:57705"/>
        <dbReference type="ChEBI" id="CHEBI:58223"/>
        <dbReference type="ChEBI" id="CHEBI:189632"/>
        <dbReference type="ChEBI" id="CHEBI:189633"/>
        <dbReference type="EC" id="2.4.1.222"/>
    </reaction>
</comment>
<dbReference type="Gene3D" id="3.90.550.50">
    <property type="match status" value="1"/>
</dbReference>
<evidence type="ECO:0000256" key="17">
    <source>
        <dbReference type="ARBA" id="ARBA00029637"/>
    </source>
</evidence>
<evidence type="ECO:0000256" key="9">
    <source>
        <dbReference type="ARBA" id="ARBA00022723"/>
    </source>
</evidence>
<evidence type="ECO:0000256" key="11">
    <source>
        <dbReference type="ARBA" id="ARBA00022989"/>
    </source>
</evidence>
<dbReference type="EC" id="2.4.1.222" evidence="4"/>
<keyword evidence="16" id="KW-0464">Manganese</keyword>
<evidence type="ECO:0000259" key="20">
    <source>
        <dbReference type="Pfam" id="PF02434"/>
    </source>
</evidence>
<keyword evidence="11" id="KW-1133">Transmembrane helix</keyword>
<dbReference type="InterPro" id="IPR003378">
    <property type="entry name" value="Fringe-like_glycosylTrfase"/>
</dbReference>
<keyword evidence="7" id="KW-0808">Transferase</keyword>
<evidence type="ECO:0000256" key="3">
    <source>
        <dbReference type="ARBA" id="ARBA00008661"/>
    </source>
</evidence>
<feature type="domain" description="Fringe-like glycosyltransferase" evidence="20">
    <location>
        <begin position="29"/>
        <end position="278"/>
    </location>
</feature>
<evidence type="ECO:0000256" key="15">
    <source>
        <dbReference type="ARBA" id="ARBA00023180"/>
    </source>
</evidence>
<organism evidence="21 22">
    <name type="scientific">Pleurodeles waltl</name>
    <name type="common">Iberian ribbed newt</name>
    <dbReference type="NCBI Taxonomy" id="8319"/>
    <lineage>
        <taxon>Eukaryota</taxon>
        <taxon>Metazoa</taxon>
        <taxon>Chordata</taxon>
        <taxon>Craniata</taxon>
        <taxon>Vertebrata</taxon>
        <taxon>Euteleostomi</taxon>
        <taxon>Amphibia</taxon>
        <taxon>Batrachia</taxon>
        <taxon>Caudata</taxon>
        <taxon>Salamandroidea</taxon>
        <taxon>Salamandridae</taxon>
        <taxon>Pleurodelinae</taxon>
        <taxon>Pleurodeles</taxon>
    </lineage>
</organism>
<evidence type="ECO:0000256" key="19">
    <source>
        <dbReference type="ARBA" id="ARBA00049245"/>
    </source>
</evidence>
<comment type="caution">
    <text evidence="21">The sequence shown here is derived from an EMBL/GenBank/DDBJ whole genome shotgun (WGS) entry which is preliminary data.</text>
</comment>
<dbReference type="FunFam" id="3.90.550.50:FF:000003">
    <property type="entry name" value="Beta-1,3-N-acetylglucosaminyltransferase"/>
    <property type="match status" value="1"/>
</dbReference>
<evidence type="ECO:0000256" key="5">
    <source>
        <dbReference type="ARBA" id="ARBA00022473"/>
    </source>
</evidence>